<gene>
    <name evidence="2" type="ORF">FPOA_09445</name>
</gene>
<accession>A0A1B8AB59</accession>
<sequence>MKFYTVFTAALASYTLASPIITTSDSTTISNRGLSQEFAPRIGVTLPTGSKKVPRALSDRIRRTSKNHDSVIKLMDFVATRVRDECRDINVAIKAVKFEGLKDGAVATTVRTMNTIRTLFSKTVSQLDTTPNMVFTKEERLKIINDVQIVTSEFFKTIKDYIDTLGGSSGGRSISRAAQMLTDVLESIVAVDAELASDMNRKLTPIFSGVGDDDEDLLNVVMSSITSFVSSIKPATCSTKDCSSNQNEELR</sequence>
<keyword evidence="1" id="KW-0732">Signal</keyword>
<comment type="caution">
    <text evidence="2">The sequence shown here is derived from an EMBL/GenBank/DDBJ whole genome shotgun (WGS) entry which is preliminary data.</text>
</comment>
<protein>
    <recommendedName>
        <fullName evidence="4">NACHT-NTPase and P-loop NTPases N-terminal domain-containing protein</fullName>
    </recommendedName>
</protein>
<organism evidence="2 3">
    <name type="scientific">Fusarium poae</name>
    <dbReference type="NCBI Taxonomy" id="36050"/>
    <lineage>
        <taxon>Eukaryota</taxon>
        <taxon>Fungi</taxon>
        <taxon>Dikarya</taxon>
        <taxon>Ascomycota</taxon>
        <taxon>Pezizomycotina</taxon>
        <taxon>Sordariomycetes</taxon>
        <taxon>Hypocreomycetidae</taxon>
        <taxon>Hypocreales</taxon>
        <taxon>Nectriaceae</taxon>
        <taxon>Fusarium</taxon>
    </lineage>
</organism>
<dbReference type="OMA" id="MSRATHM"/>
<evidence type="ECO:0000313" key="2">
    <source>
        <dbReference type="EMBL" id="OBS17713.1"/>
    </source>
</evidence>
<name>A0A1B8AB59_FUSPO</name>
<reference evidence="2 3" key="1">
    <citation type="submission" date="2016-06" db="EMBL/GenBank/DDBJ databases">
        <title>Living apart together: crosstalk between the core and supernumerary genomes in a fungal plant pathogen.</title>
        <authorList>
            <person name="Vanheule A."/>
            <person name="Audenaert K."/>
            <person name="Warris S."/>
            <person name="Van De Geest H."/>
            <person name="Schijlen E."/>
            <person name="Hofte M."/>
            <person name="De Saeger S."/>
            <person name="Haesaert G."/>
            <person name="Waalwijk C."/>
            <person name="Van Der Lee T."/>
        </authorList>
    </citation>
    <scope>NUCLEOTIDE SEQUENCE [LARGE SCALE GENOMIC DNA]</scope>
    <source>
        <strain evidence="2 3">2516</strain>
    </source>
</reference>
<dbReference type="Proteomes" id="UP000091967">
    <property type="component" value="Unassembled WGS sequence"/>
</dbReference>
<evidence type="ECO:0000256" key="1">
    <source>
        <dbReference type="SAM" id="SignalP"/>
    </source>
</evidence>
<dbReference type="EMBL" id="LYXU01000004">
    <property type="protein sequence ID" value="OBS17713.1"/>
    <property type="molecule type" value="Genomic_DNA"/>
</dbReference>
<keyword evidence="3" id="KW-1185">Reference proteome</keyword>
<evidence type="ECO:0000313" key="3">
    <source>
        <dbReference type="Proteomes" id="UP000091967"/>
    </source>
</evidence>
<proteinExistence type="predicted"/>
<evidence type="ECO:0008006" key="4">
    <source>
        <dbReference type="Google" id="ProtNLM"/>
    </source>
</evidence>
<feature type="signal peptide" evidence="1">
    <location>
        <begin position="1"/>
        <end position="17"/>
    </location>
</feature>
<dbReference type="AlphaFoldDB" id="A0A1B8AB59"/>
<feature type="chain" id="PRO_5008602700" description="NACHT-NTPase and P-loop NTPases N-terminal domain-containing protein" evidence="1">
    <location>
        <begin position="18"/>
        <end position="251"/>
    </location>
</feature>